<feature type="transmembrane region" description="Helical" evidence="6">
    <location>
        <begin position="39"/>
        <end position="60"/>
    </location>
</feature>
<proteinExistence type="inferred from homology"/>
<evidence type="ECO:0000313" key="10">
    <source>
        <dbReference type="Proteomes" id="UP000612746"/>
    </source>
</evidence>
<organism evidence="9 10">
    <name type="scientific">Umbelopsis vinacea</name>
    <dbReference type="NCBI Taxonomy" id="44442"/>
    <lineage>
        <taxon>Eukaryota</taxon>
        <taxon>Fungi</taxon>
        <taxon>Fungi incertae sedis</taxon>
        <taxon>Mucoromycota</taxon>
        <taxon>Mucoromycotina</taxon>
        <taxon>Umbelopsidomycetes</taxon>
        <taxon>Umbelopsidales</taxon>
        <taxon>Umbelopsidaceae</taxon>
        <taxon>Umbelopsis</taxon>
    </lineage>
</organism>
<gene>
    <name evidence="9" type="ORF">INT44_007003</name>
</gene>
<dbReference type="Gene3D" id="1.20.1250.20">
    <property type="entry name" value="MFS general substrate transporter like domains"/>
    <property type="match status" value="2"/>
</dbReference>
<feature type="transmembrane region" description="Helical" evidence="6">
    <location>
        <begin position="337"/>
        <end position="360"/>
    </location>
</feature>
<evidence type="ECO:0000256" key="5">
    <source>
        <dbReference type="ARBA" id="ARBA00023136"/>
    </source>
</evidence>
<dbReference type="SUPFAM" id="SSF103473">
    <property type="entry name" value="MFS general substrate transporter"/>
    <property type="match status" value="1"/>
</dbReference>
<feature type="transmembrane region" description="Helical" evidence="6">
    <location>
        <begin position="372"/>
        <end position="391"/>
    </location>
</feature>
<dbReference type="GO" id="GO:0016020">
    <property type="term" value="C:membrane"/>
    <property type="evidence" value="ECO:0007669"/>
    <property type="project" value="UniProtKB-SubCell"/>
</dbReference>
<dbReference type="PROSITE" id="PS50850">
    <property type="entry name" value="MFS"/>
    <property type="match status" value="1"/>
</dbReference>
<comment type="caution">
    <text evidence="9">The sequence shown here is derived from an EMBL/GenBank/DDBJ whole genome shotgun (WGS) entry which is preliminary data.</text>
</comment>
<keyword evidence="5 6" id="KW-0472">Membrane</keyword>
<comment type="similarity">
    <text evidence="2">Belongs to the major facilitator superfamily. MFSD6 family.</text>
</comment>
<dbReference type="Proteomes" id="UP000612746">
    <property type="component" value="Unassembled WGS sequence"/>
</dbReference>
<feature type="transmembrane region" description="Helical" evidence="6">
    <location>
        <begin position="496"/>
        <end position="516"/>
    </location>
</feature>
<sequence>MHYTLPKLLFIALFTMQGSAIPYLAIFYDQALHLSSNQIGILLAIAPFIQSVACPVWTLVADRWPKWHGTLMAVLALIGGSAIVSMSLLPALLIDKEDLTMPFTCILALLFAFFGSPLMALVDSAVLKILGNHKILYGEQRLWGSISNGLSILAVGLLISATGNNLNVAFYVFAAGSVLFIVLSLFAKVEANDDSLLEDDLDEDTRPLLKNNLAPNYVWPPDQPADSEDDDVQSSIVAHNQGHLVDRRDSRISFANTVLSDEHGHRNSLRLHRTATSIARDVHLEASELLESLDRIPSLGLALSHIPSMESSLAFLIPHPDEDNVAPPPSSLKSRKVITFLLCMLIFGISFSMINQFLFLYLRNDLGVDSSILGWTGPVGGITEVLTFWVSKQLFDRFGVTVLMVSAHCITIVRSSLYTLLVPGAPMTSAFALALQTLNGIAFATIWSTAVSEVDSFFPPEQRAIAQGTLAALHMGAGFGIGCVVGGIIYESLGAHALYHAASLLTGVSLVIFLIGRIKRS</sequence>
<dbReference type="InterPro" id="IPR020846">
    <property type="entry name" value="MFS_dom"/>
</dbReference>
<evidence type="ECO:0000313" key="9">
    <source>
        <dbReference type="EMBL" id="KAG2173030.1"/>
    </source>
</evidence>
<evidence type="ECO:0000256" key="4">
    <source>
        <dbReference type="ARBA" id="ARBA00022989"/>
    </source>
</evidence>
<keyword evidence="7" id="KW-0732">Signal</keyword>
<reference evidence="9" key="1">
    <citation type="submission" date="2020-12" db="EMBL/GenBank/DDBJ databases">
        <title>Metabolic potential, ecology and presence of endohyphal bacteria is reflected in genomic diversity of Mucoromycotina.</title>
        <authorList>
            <person name="Muszewska A."/>
            <person name="Okrasinska A."/>
            <person name="Steczkiewicz K."/>
            <person name="Drgas O."/>
            <person name="Orlowska M."/>
            <person name="Perlinska-Lenart U."/>
            <person name="Aleksandrzak-Piekarczyk T."/>
            <person name="Szatraj K."/>
            <person name="Zielenkiewicz U."/>
            <person name="Pilsyk S."/>
            <person name="Malc E."/>
            <person name="Mieczkowski P."/>
            <person name="Kruszewska J.S."/>
            <person name="Biernat P."/>
            <person name="Pawlowska J."/>
        </authorList>
    </citation>
    <scope>NUCLEOTIDE SEQUENCE</scope>
    <source>
        <strain evidence="9">WA0000051536</strain>
    </source>
</reference>
<dbReference type="Pfam" id="PF12832">
    <property type="entry name" value="MFS_1_like"/>
    <property type="match status" value="1"/>
</dbReference>
<dbReference type="PANTHER" id="PTHR16172:SF41">
    <property type="entry name" value="MAJOR FACILITATOR SUPERFAMILY DOMAIN-CONTAINING PROTEIN 6-LIKE"/>
    <property type="match status" value="1"/>
</dbReference>
<dbReference type="GO" id="GO:0022857">
    <property type="term" value="F:transmembrane transporter activity"/>
    <property type="evidence" value="ECO:0007669"/>
    <property type="project" value="InterPro"/>
</dbReference>
<feature type="chain" id="PRO_5034032007" description="Major facilitator superfamily (MFS) profile domain-containing protein" evidence="7">
    <location>
        <begin position="21"/>
        <end position="521"/>
    </location>
</feature>
<feature type="transmembrane region" description="Helical" evidence="6">
    <location>
        <begin position="99"/>
        <end position="122"/>
    </location>
</feature>
<keyword evidence="10" id="KW-1185">Reference proteome</keyword>
<dbReference type="EMBL" id="JAEPRA010000020">
    <property type="protein sequence ID" value="KAG2173030.1"/>
    <property type="molecule type" value="Genomic_DNA"/>
</dbReference>
<feature type="transmembrane region" description="Helical" evidence="6">
    <location>
        <begin position="168"/>
        <end position="187"/>
    </location>
</feature>
<evidence type="ECO:0000256" key="2">
    <source>
        <dbReference type="ARBA" id="ARBA00005241"/>
    </source>
</evidence>
<feature type="signal peptide" evidence="7">
    <location>
        <begin position="1"/>
        <end position="20"/>
    </location>
</feature>
<evidence type="ECO:0000256" key="3">
    <source>
        <dbReference type="ARBA" id="ARBA00022692"/>
    </source>
</evidence>
<feature type="transmembrane region" description="Helical" evidence="6">
    <location>
        <begin position="142"/>
        <end position="162"/>
    </location>
</feature>
<feature type="transmembrane region" description="Helical" evidence="6">
    <location>
        <begin position="72"/>
        <end position="93"/>
    </location>
</feature>
<dbReference type="InterPro" id="IPR036259">
    <property type="entry name" value="MFS_trans_sf"/>
</dbReference>
<evidence type="ECO:0000259" key="8">
    <source>
        <dbReference type="PROSITE" id="PS50850"/>
    </source>
</evidence>
<evidence type="ECO:0000256" key="6">
    <source>
        <dbReference type="SAM" id="Phobius"/>
    </source>
</evidence>
<dbReference type="AlphaFoldDB" id="A0A8H7U8C0"/>
<dbReference type="OrthoDB" id="5989317at2759"/>
<evidence type="ECO:0000256" key="1">
    <source>
        <dbReference type="ARBA" id="ARBA00004141"/>
    </source>
</evidence>
<comment type="subcellular location">
    <subcellularLocation>
        <location evidence="1">Membrane</location>
        <topology evidence="1">Multi-pass membrane protein</topology>
    </subcellularLocation>
</comment>
<feature type="transmembrane region" description="Helical" evidence="6">
    <location>
        <begin position="470"/>
        <end position="490"/>
    </location>
</feature>
<feature type="transmembrane region" description="Helical" evidence="6">
    <location>
        <begin position="430"/>
        <end position="450"/>
    </location>
</feature>
<feature type="domain" description="Major facilitator superfamily (MFS) profile" evidence="8">
    <location>
        <begin position="336"/>
        <end position="521"/>
    </location>
</feature>
<evidence type="ECO:0000256" key="7">
    <source>
        <dbReference type="SAM" id="SignalP"/>
    </source>
</evidence>
<accession>A0A8H7U8C0</accession>
<dbReference type="PANTHER" id="PTHR16172">
    <property type="entry name" value="MAJOR FACILITATOR SUPERFAMILY DOMAIN-CONTAINING PROTEIN 6-LIKE"/>
    <property type="match status" value="1"/>
</dbReference>
<keyword evidence="3 6" id="KW-0812">Transmembrane</keyword>
<protein>
    <recommendedName>
        <fullName evidence="8">Major facilitator superfamily (MFS) profile domain-containing protein</fullName>
    </recommendedName>
</protein>
<name>A0A8H7U8C0_9FUNG</name>
<keyword evidence="4 6" id="KW-1133">Transmembrane helix</keyword>
<dbReference type="InterPro" id="IPR024989">
    <property type="entry name" value="MFS_assoc_dom"/>
</dbReference>
<dbReference type="InterPro" id="IPR051717">
    <property type="entry name" value="MFS_MFSD6"/>
</dbReference>
<feature type="transmembrane region" description="Helical" evidence="6">
    <location>
        <begin position="398"/>
        <end position="418"/>
    </location>
</feature>